<dbReference type="GO" id="GO:0015627">
    <property type="term" value="C:type II protein secretion system complex"/>
    <property type="evidence" value="ECO:0007669"/>
    <property type="project" value="TreeGrafter"/>
</dbReference>
<dbReference type="EMBL" id="JALJXV010000003">
    <property type="protein sequence ID" value="MCP1674208.1"/>
    <property type="molecule type" value="Genomic_DNA"/>
</dbReference>
<organism evidence="6 7">
    <name type="scientific">Natronocella acetinitrilica</name>
    <dbReference type="NCBI Taxonomy" id="414046"/>
    <lineage>
        <taxon>Bacteria</taxon>
        <taxon>Pseudomonadati</taxon>
        <taxon>Pseudomonadota</taxon>
        <taxon>Gammaproteobacteria</taxon>
        <taxon>Chromatiales</taxon>
        <taxon>Ectothiorhodospiraceae</taxon>
        <taxon>Natronocella</taxon>
    </lineage>
</organism>
<keyword evidence="3" id="KW-0472">Membrane</keyword>
<name>A0AAE3KBW9_9GAMM</name>
<dbReference type="Pfam" id="PF00263">
    <property type="entry name" value="Secretin"/>
    <property type="match status" value="1"/>
</dbReference>
<protein>
    <submittedName>
        <fullName evidence="6">Type II secretory pathway component GspD/PulD (Secretin)</fullName>
    </submittedName>
</protein>
<evidence type="ECO:0000256" key="4">
    <source>
        <dbReference type="RuleBase" id="RU004003"/>
    </source>
</evidence>
<evidence type="ECO:0000259" key="5">
    <source>
        <dbReference type="Pfam" id="PF00263"/>
    </source>
</evidence>
<dbReference type="PANTHER" id="PTHR30332">
    <property type="entry name" value="PROBABLE GENERAL SECRETION PATHWAY PROTEIN D"/>
    <property type="match status" value="1"/>
</dbReference>
<dbReference type="PANTHER" id="PTHR30332:SF24">
    <property type="entry name" value="SECRETIN GSPD-RELATED"/>
    <property type="match status" value="1"/>
</dbReference>
<feature type="domain" description="Type II/III secretion system secretin-like" evidence="5">
    <location>
        <begin position="310"/>
        <end position="476"/>
    </location>
</feature>
<proteinExistence type="inferred from homology"/>
<comment type="similarity">
    <text evidence="4">Belongs to the bacterial secretin family.</text>
</comment>
<dbReference type="GO" id="GO:0009306">
    <property type="term" value="P:protein secretion"/>
    <property type="evidence" value="ECO:0007669"/>
    <property type="project" value="InterPro"/>
</dbReference>
<evidence type="ECO:0000256" key="1">
    <source>
        <dbReference type="ARBA" id="ARBA00004370"/>
    </source>
</evidence>
<comment type="subcellular location">
    <subcellularLocation>
        <location evidence="1">Membrane</location>
    </subcellularLocation>
</comment>
<keyword evidence="7" id="KW-1185">Reference proteome</keyword>
<comment type="caution">
    <text evidence="6">The sequence shown here is derived from an EMBL/GenBank/DDBJ whole genome shotgun (WGS) entry which is preliminary data.</text>
</comment>
<evidence type="ECO:0000256" key="3">
    <source>
        <dbReference type="ARBA" id="ARBA00023136"/>
    </source>
</evidence>
<dbReference type="GO" id="GO:0016020">
    <property type="term" value="C:membrane"/>
    <property type="evidence" value="ECO:0007669"/>
    <property type="project" value="UniProtKB-SubCell"/>
</dbReference>
<dbReference type="InterPro" id="IPR004846">
    <property type="entry name" value="T2SS/T3SS_dom"/>
</dbReference>
<evidence type="ECO:0000313" key="6">
    <source>
        <dbReference type="EMBL" id="MCP1674208.1"/>
    </source>
</evidence>
<accession>A0AAE3KBW9</accession>
<sequence length="482" mass="50483">MSLVAACALFATGCATLPSSFPDGAGEEAVAGAIDDWALTPALVSERLGTPLVVTAPEALPRRFAEQYIELSLNRGSTLADFTYSLGLMGIPTMVNDNALADRGVWVPHYAGSVGKLLDAISSSLDIAFTWRDGILSIEERSRYVVKVPQEAEIMSAVASELASLGAHNIVTSRGSGTVAFQVNKGDEAMVLDYLKRVAGNAATVSLQVAVVSVQLNRETRRGFDWSAMGASYTRGGPVNFGGGNGGNGGNTPGAEIGDGTGEILALAANTTAESAGAAASTLGAKLSGSGIELLVRGGEFSLNGLLSTLSTYGNAQTTQNLVLKTLSGSPVRIRSGNEVPYVDNVGVTSNENTSLGSASTKTAREGLTIEMTPIYDAETGLVTIDMDMELNSILAFVELQAGNQIGTLTQPNIQEQSFNDIAQIRAGETVVVGGIAYDQVSDNRNTLGGLERLPLGHRADRVERRALFIVVRPTVRQYEFD</sequence>
<gene>
    <name evidence="6" type="ORF">J2T57_001310</name>
</gene>
<evidence type="ECO:0000256" key="2">
    <source>
        <dbReference type="ARBA" id="ARBA00022729"/>
    </source>
</evidence>
<dbReference type="AlphaFoldDB" id="A0AAE3KBW9"/>
<keyword evidence="2" id="KW-0732">Signal</keyword>
<reference evidence="6" key="1">
    <citation type="submission" date="2022-03" db="EMBL/GenBank/DDBJ databases">
        <title>Genomic Encyclopedia of Type Strains, Phase III (KMG-III): the genomes of soil and plant-associated and newly described type strains.</title>
        <authorList>
            <person name="Whitman W."/>
        </authorList>
    </citation>
    <scope>NUCLEOTIDE SEQUENCE</scope>
    <source>
        <strain evidence="6">ANL 6-2</strain>
    </source>
</reference>
<dbReference type="Proteomes" id="UP001205843">
    <property type="component" value="Unassembled WGS sequence"/>
</dbReference>
<dbReference type="InterPro" id="IPR050810">
    <property type="entry name" value="Bact_Secretion_Sys_Channel"/>
</dbReference>
<evidence type="ECO:0000313" key="7">
    <source>
        <dbReference type="Proteomes" id="UP001205843"/>
    </source>
</evidence>